<comment type="caution">
    <text evidence="4">The sequence shown here is derived from an EMBL/GenBank/DDBJ whole genome shotgun (WGS) entry which is preliminary data.</text>
</comment>
<keyword evidence="1" id="KW-0808">Transferase</keyword>
<dbReference type="CDD" id="cd05008">
    <property type="entry name" value="SIS_GlmS_GlmD_1"/>
    <property type="match status" value="1"/>
</dbReference>
<dbReference type="EMBL" id="LQZT01000001">
    <property type="protein sequence ID" value="OCW59571.1"/>
    <property type="molecule type" value="Genomic_DNA"/>
</dbReference>
<dbReference type="Pfam" id="PF01380">
    <property type="entry name" value="SIS"/>
    <property type="match status" value="1"/>
</dbReference>
<evidence type="ECO:0000313" key="5">
    <source>
        <dbReference type="Proteomes" id="UP000094795"/>
    </source>
</evidence>
<dbReference type="GO" id="GO:0008483">
    <property type="term" value="F:transaminase activity"/>
    <property type="evidence" value="ECO:0007669"/>
    <property type="project" value="UniProtKB-KW"/>
</dbReference>
<dbReference type="AlphaFoldDB" id="A0A1C1Z1D9"/>
<dbReference type="CDD" id="cd05009">
    <property type="entry name" value="SIS_GlmS_GlmD_2"/>
    <property type="match status" value="1"/>
</dbReference>
<dbReference type="InterPro" id="IPR046348">
    <property type="entry name" value="SIS_dom_sf"/>
</dbReference>
<dbReference type="GO" id="GO:0097367">
    <property type="term" value="F:carbohydrate derivative binding"/>
    <property type="evidence" value="ECO:0007669"/>
    <property type="project" value="InterPro"/>
</dbReference>
<accession>A0A1C1Z1D9</accession>
<dbReference type="GO" id="GO:1901135">
    <property type="term" value="P:carbohydrate derivative metabolic process"/>
    <property type="evidence" value="ECO:0007669"/>
    <property type="project" value="InterPro"/>
</dbReference>
<keyword evidence="5" id="KW-1185">Reference proteome</keyword>
<dbReference type="PROSITE" id="PS51464">
    <property type="entry name" value="SIS"/>
    <property type="match status" value="2"/>
</dbReference>
<organism evidence="4 5">
    <name type="scientific">Hoeflea olei</name>
    <dbReference type="NCBI Taxonomy" id="1480615"/>
    <lineage>
        <taxon>Bacteria</taxon>
        <taxon>Pseudomonadati</taxon>
        <taxon>Pseudomonadota</taxon>
        <taxon>Alphaproteobacteria</taxon>
        <taxon>Hyphomicrobiales</taxon>
        <taxon>Rhizobiaceae</taxon>
        <taxon>Hoeflea</taxon>
    </lineage>
</organism>
<dbReference type="Gene3D" id="3.40.50.10490">
    <property type="entry name" value="Glucose-6-phosphate isomerase like protein, domain 1"/>
    <property type="match status" value="2"/>
</dbReference>
<dbReference type="InterPro" id="IPR035490">
    <property type="entry name" value="GlmS/FrlB_SIS"/>
</dbReference>
<evidence type="ECO:0000256" key="1">
    <source>
        <dbReference type="ARBA" id="ARBA00022576"/>
    </source>
</evidence>
<dbReference type="STRING" id="1480615.AWJ14_11220"/>
<feature type="domain" description="SIS" evidence="3">
    <location>
        <begin position="190"/>
        <end position="326"/>
    </location>
</feature>
<evidence type="ECO:0000256" key="2">
    <source>
        <dbReference type="ARBA" id="ARBA00022737"/>
    </source>
</evidence>
<dbReference type="PANTHER" id="PTHR10937">
    <property type="entry name" value="GLUCOSAMINE--FRUCTOSE-6-PHOSPHATE AMINOTRANSFERASE, ISOMERIZING"/>
    <property type="match status" value="1"/>
</dbReference>
<reference evidence="4 5" key="1">
    <citation type="submission" date="2015-12" db="EMBL/GenBank/DDBJ databases">
        <authorList>
            <person name="Shamseldin A."/>
            <person name="Moawad H."/>
            <person name="Abd El-Rahim W.M."/>
            <person name="Sadowsky M.J."/>
        </authorList>
    </citation>
    <scope>NUCLEOTIDE SEQUENCE [LARGE SCALE GENOMIC DNA]</scope>
    <source>
        <strain evidence="4 5">JC234</strain>
    </source>
</reference>
<dbReference type="PANTHER" id="PTHR10937:SF8">
    <property type="entry name" value="AMINOTRANSFERASE-RELATED"/>
    <property type="match status" value="1"/>
</dbReference>
<evidence type="ECO:0000313" key="4">
    <source>
        <dbReference type="EMBL" id="OCW59571.1"/>
    </source>
</evidence>
<dbReference type="InterPro" id="IPR035466">
    <property type="entry name" value="GlmS/AgaS_SIS"/>
</dbReference>
<keyword evidence="1" id="KW-0032">Aminotransferase</keyword>
<evidence type="ECO:0000259" key="3">
    <source>
        <dbReference type="PROSITE" id="PS51464"/>
    </source>
</evidence>
<dbReference type="Proteomes" id="UP000094795">
    <property type="component" value="Unassembled WGS sequence"/>
</dbReference>
<proteinExistence type="predicted"/>
<name>A0A1C1Z1D9_9HYPH</name>
<keyword evidence="2" id="KW-0677">Repeat</keyword>
<gene>
    <name evidence="4" type="ORF">AWJ14_11220</name>
</gene>
<dbReference type="SUPFAM" id="SSF53697">
    <property type="entry name" value="SIS domain"/>
    <property type="match status" value="1"/>
</dbReference>
<dbReference type="InterPro" id="IPR001347">
    <property type="entry name" value="SIS_dom"/>
</dbReference>
<feature type="domain" description="SIS" evidence="3">
    <location>
        <begin position="26"/>
        <end position="168"/>
    </location>
</feature>
<protein>
    <recommendedName>
        <fullName evidence="3">SIS domain-containing protein</fullName>
    </recommendedName>
</protein>
<sequence length="336" mass="34819">MKAESLSVPGVIAGQLETSLDAYLALGDRLASLNPGLVVTCARGSSDNAATYFKYLVEIGLGLPVASIGPSVSSVYGAHWKLEGTPVIAISQSGGSDDLKLFMQAVTGAGALGISLTNDVASPLAKASHTVLPMAAGPELAVAATKTFIASLVALAAIVAGWSKDPALAEALRALPGDLDRALGCDWSPALERFSRPGNVFVTARGPALGIASEAALKFKETCLIRAEAFSAAEMIHGPLALSGPSLTALAFLTDEAGREGVENGVLRLRETGSTVFTVDHEKTGAHVLPCVKTAHRLLDPIAQILSFYRFVEELSVSLGLNPDAPQHLNKVTVTR</sequence>